<keyword evidence="1" id="KW-0378">Hydrolase</keyword>
<dbReference type="SUPFAM" id="SSF53254">
    <property type="entry name" value="Phosphoglycerate mutase-like"/>
    <property type="match status" value="1"/>
</dbReference>
<dbReference type="PANTHER" id="PTHR20963">
    <property type="entry name" value="MULTIPLE INOSITOL POLYPHOSPHATE PHOSPHATASE-RELATED"/>
    <property type="match status" value="1"/>
</dbReference>
<feature type="chain" id="PRO_5045430546" evidence="3">
    <location>
        <begin position="21"/>
        <end position="526"/>
    </location>
</feature>
<feature type="signal peptide" evidence="3">
    <location>
        <begin position="1"/>
        <end position="20"/>
    </location>
</feature>
<sequence>MKSTICLVSLAGTALGSSLATDINVISRYWGELSPYADNAENFFGVNDVGVPRGCGLEQAHLLQRHAQRFDTDWGDESLSGANFAAKVAKVAHPTFSGPLAFLNDYEYLMGESYLTGVGANTEFGLGVNFWNRYGRLLYNASVGQVAFNATSPEALDASSKPVLRTTSNSRMWNSQISWALGFFGPSFVPTKNIDPTLANWTAPFRAIVIPEGGTENNTLASYDSCANDNIEPMIDMGDVKMKPYVNKYLNAAARRMRAFVPHGFNITATDAYAMQSLCAYETAAFGESAFCNLFTLDEWAGFEIAHDAQYYYDYSYGNPTSRAQGIGYVQELVARLTNQYITVSNTSVNSTLTNNAKDFPLGAKFYADFTHDDIIVSVLTAMSLDYLRDAPSLDQWPPNPNRNFIMSNLTPFGGHLVAEVFGCSSPEPEAVTAHTTVYSKKSTGYNAAKAAHKFVRLRLNNGILPLNSIRGGHCAGRTDGFCSLKDFLASQANSTALANYDYVCNGNYTIKNPGDNKDWDGTIFA</sequence>
<dbReference type="Proteomes" id="UP001642502">
    <property type="component" value="Unassembled WGS sequence"/>
</dbReference>
<keyword evidence="5" id="KW-1185">Reference proteome</keyword>
<keyword evidence="2" id="KW-0325">Glycoprotein</keyword>
<evidence type="ECO:0000313" key="5">
    <source>
        <dbReference type="Proteomes" id="UP001642502"/>
    </source>
</evidence>
<organism evidence="4 5">
    <name type="scientific">Sporothrix epigloea</name>
    <dbReference type="NCBI Taxonomy" id="1892477"/>
    <lineage>
        <taxon>Eukaryota</taxon>
        <taxon>Fungi</taxon>
        <taxon>Dikarya</taxon>
        <taxon>Ascomycota</taxon>
        <taxon>Pezizomycotina</taxon>
        <taxon>Sordariomycetes</taxon>
        <taxon>Sordariomycetidae</taxon>
        <taxon>Ophiostomatales</taxon>
        <taxon>Ophiostomataceae</taxon>
        <taxon>Sporothrix</taxon>
    </lineage>
</organism>
<dbReference type="PIRSF" id="PIRSF000894">
    <property type="entry name" value="Acid_phosphatase"/>
    <property type="match status" value="1"/>
</dbReference>
<protein>
    <submittedName>
        <fullName evidence="4">Uncharacterized protein</fullName>
    </submittedName>
</protein>
<comment type="caution">
    <text evidence="4">The sequence shown here is derived from an EMBL/GenBank/DDBJ whole genome shotgun (WGS) entry which is preliminary data.</text>
</comment>
<dbReference type="Pfam" id="PF00328">
    <property type="entry name" value="His_Phos_2"/>
    <property type="match status" value="1"/>
</dbReference>
<dbReference type="InterPro" id="IPR029033">
    <property type="entry name" value="His_PPase_superfam"/>
</dbReference>
<dbReference type="Gene3D" id="3.40.50.1240">
    <property type="entry name" value="Phosphoglycerate mutase-like"/>
    <property type="match status" value="1"/>
</dbReference>
<reference evidence="4 5" key="1">
    <citation type="submission" date="2024-01" db="EMBL/GenBank/DDBJ databases">
        <authorList>
            <person name="Allen C."/>
            <person name="Tagirdzhanova G."/>
        </authorList>
    </citation>
    <scope>NUCLEOTIDE SEQUENCE [LARGE SCALE GENOMIC DNA]</scope>
    <source>
        <strain evidence="4 5">CBS 119000</strain>
    </source>
</reference>
<accession>A0ABP0DVD9</accession>
<evidence type="ECO:0000256" key="2">
    <source>
        <dbReference type="ARBA" id="ARBA00023180"/>
    </source>
</evidence>
<dbReference type="InterPro" id="IPR016274">
    <property type="entry name" value="Histidine_acid_Pase_euk"/>
</dbReference>
<gene>
    <name evidence="4" type="ORF">SEPCBS119000_005004</name>
</gene>
<evidence type="ECO:0000256" key="1">
    <source>
        <dbReference type="ARBA" id="ARBA00022801"/>
    </source>
</evidence>
<dbReference type="CDD" id="cd07061">
    <property type="entry name" value="HP_HAP_like"/>
    <property type="match status" value="1"/>
</dbReference>
<evidence type="ECO:0000256" key="3">
    <source>
        <dbReference type="SAM" id="SignalP"/>
    </source>
</evidence>
<name>A0ABP0DVD9_9PEZI</name>
<dbReference type="PANTHER" id="PTHR20963:SF43">
    <property type="entry name" value="PUTATIVE (AFU_ORTHOLOGUE AFUA_7G01240)-RELATED"/>
    <property type="match status" value="1"/>
</dbReference>
<dbReference type="EMBL" id="CAWUON010000084">
    <property type="protein sequence ID" value="CAK7272209.1"/>
    <property type="molecule type" value="Genomic_DNA"/>
</dbReference>
<dbReference type="InterPro" id="IPR000560">
    <property type="entry name" value="His_Pase_clade-2"/>
</dbReference>
<proteinExistence type="predicted"/>
<evidence type="ECO:0000313" key="4">
    <source>
        <dbReference type="EMBL" id="CAK7272209.1"/>
    </source>
</evidence>
<keyword evidence="3" id="KW-0732">Signal</keyword>